<dbReference type="EMBL" id="AP024355">
    <property type="protein sequence ID" value="BCR02970.1"/>
    <property type="molecule type" value="Genomic_DNA"/>
</dbReference>
<evidence type="ECO:0000256" key="1">
    <source>
        <dbReference type="PROSITE-ProRule" id="PRU00278"/>
    </source>
</evidence>
<evidence type="ECO:0000256" key="2">
    <source>
        <dbReference type="SAM" id="Coils"/>
    </source>
</evidence>
<dbReference type="Proteomes" id="UP001319827">
    <property type="component" value="Chromosome"/>
</dbReference>
<evidence type="ECO:0000259" key="3">
    <source>
        <dbReference type="PROSITE" id="PS50198"/>
    </source>
</evidence>
<dbReference type="PANTHER" id="PTHR47245">
    <property type="entry name" value="PEPTIDYLPROLYL ISOMERASE"/>
    <property type="match status" value="1"/>
</dbReference>
<reference evidence="4 5" key="2">
    <citation type="journal article" date="2021" name="Int. J. Syst. Evol. Microbiol.">
        <title>Isolation and Polyphasic Characterization of Desulfuromonas versatilis sp. Nov., an Electrogenic Bacteria Capable of Versatile Metabolism Isolated from a Graphene Oxide-Reducing Enrichment Culture.</title>
        <authorList>
            <person name="Xie L."/>
            <person name="Yoshida N."/>
            <person name="Ishii S."/>
            <person name="Meng L."/>
        </authorList>
    </citation>
    <scope>NUCLEOTIDE SEQUENCE [LARGE SCALE GENOMIC DNA]</scope>
    <source>
        <strain evidence="4 5">NIT-T3</strain>
    </source>
</reference>
<keyword evidence="5" id="KW-1185">Reference proteome</keyword>
<dbReference type="PANTHER" id="PTHR47245:SF2">
    <property type="entry name" value="PEPTIDYL-PROLYL CIS-TRANS ISOMERASE HP_0175-RELATED"/>
    <property type="match status" value="1"/>
</dbReference>
<dbReference type="RefSeq" id="WP_221250456.1">
    <property type="nucleotide sequence ID" value="NZ_AP024355.1"/>
</dbReference>
<evidence type="ECO:0000313" key="5">
    <source>
        <dbReference type="Proteomes" id="UP001319827"/>
    </source>
</evidence>
<dbReference type="GO" id="GO:0016853">
    <property type="term" value="F:isomerase activity"/>
    <property type="evidence" value="ECO:0007669"/>
    <property type="project" value="UniProtKB-KW"/>
</dbReference>
<reference evidence="4 5" key="1">
    <citation type="journal article" date="2016" name="C (Basel)">
        <title>Selective Growth of and Electricity Production by Marine Exoelectrogenic Bacteria in Self-Aggregated Hydrogel of Microbially Reduced Graphene Oxide.</title>
        <authorList>
            <person name="Yoshida N."/>
            <person name="Goto Y."/>
            <person name="Miyata Y."/>
        </authorList>
    </citation>
    <scope>NUCLEOTIDE SEQUENCE [LARGE SCALE GENOMIC DNA]</scope>
    <source>
        <strain evidence="4 5">NIT-T3</strain>
    </source>
</reference>
<dbReference type="Pfam" id="PF13145">
    <property type="entry name" value="Rotamase_2"/>
    <property type="match status" value="1"/>
</dbReference>
<keyword evidence="2" id="KW-0175">Coiled coil</keyword>
<evidence type="ECO:0000313" key="4">
    <source>
        <dbReference type="EMBL" id="BCR02970.1"/>
    </source>
</evidence>
<accession>A0ABM8HNH4</accession>
<keyword evidence="1" id="KW-0697">Rotamase</keyword>
<feature type="coiled-coil region" evidence="2">
    <location>
        <begin position="252"/>
        <end position="279"/>
    </location>
</feature>
<feature type="domain" description="PpiC" evidence="3">
    <location>
        <begin position="168"/>
        <end position="257"/>
    </location>
</feature>
<dbReference type="InterPro" id="IPR000297">
    <property type="entry name" value="PPIase_PpiC"/>
</dbReference>
<dbReference type="Gene3D" id="1.10.4030.10">
    <property type="entry name" value="Porin chaperone SurA, peptide-binding domain"/>
    <property type="match status" value="1"/>
</dbReference>
<dbReference type="SUPFAM" id="SSF54534">
    <property type="entry name" value="FKBP-like"/>
    <property type="match status" value="1"/>
</dbReference>
<proteinExistence type="predicted"/>
<keyword evidence="1 4" id="KW-0413">Isomerase</keyword>
<name>A0ABM8HNH4_9BACT</name>
<gene>
    <name evidence="4" type="primary">prsA1</name>
    <name evidence="4" type="ORF">DESUT3_00390</name>
</gene>
<dbReference type="InterPro" id="IPR046357">
    <property type="entry name" value="PPIase_dom_sf"/>
</dbReference>
<dbReference type="PROSITE" id="PS51257">
    <property type="entry name" value="PROKAR_LIPOPROTEIN"/>
    <property type="match status" value="1"/>
</dbReference>
<dbReference type="InterPro" id="IPR027304">
    <property type="entry name" value="Trigger_fact/SurA_dom_sf"/>
</dbReference>
<organism evidence="4 5">
    <name type="scientific">Desulfuromonas versatilis</name>
    <dbReference type="NCBI Taxonomy" id="2802975"/>
    <lineage>
        <taxon>Bacteria</taxon>
        <taxon>Pseudomonadati</taxon>
        <taxon>Thermodesulfobacteriota</taxon>
        <taxon>Desulfuromonadia</taxon>
        <taxon>Desulfuromonadales</taxon>
        <taxon>Desulfuromonadaceae</taxon>
        <taxon>Desulfuromonas</taxon>
    </lineage>
</organism>
<dbReference type="Pfam" id="PF13624">
    <property type="entry name" value="SurA_N_3"/>
    <property type="match status" value="1"/>
</dbReference>
<dbReference type="PROSITE" id="PS50198">
    <property type="entry name" value="PPIC_PPIASE_2"/>
    <property type="match status" value="1"/>
</dbReference>
<dbReference type="Gene3D" id="3.10.50.40">
    <property type="match status" value="1"/>
</dbReference>
<dbReference type="InterPro" id="IPR050245">
    <property type="entry name" value="PrsA_foldase"/>
</dbReference>
<protein>
    <submittedName>
        <fullName evidence="4">Peptidylprolyl isomerase</fullName>
    </submittedName>
</protein>
<dbReference type="SUPFAM" id="SSF109998">
    <property type="entry name" value="Triger factor/SurA peptide-binding domain-like"/>
    <property type="match status" value="1"/>
</dbReference>
<sequence length="306" mass="34853">MIPLRYLIGLLLVLLLVGCEKKTAESSPVLLQIDGRTVSLEEFRRQFEKTLPPGHSLSVEETEDLQRSFLVQLIDRELALAEAVRLGVVLAPEELEAMVAEYRRDYPEGAFEEMLAERGVSLADWRRELEEGLLIEKVVRQAAYSDIEVSEEEIAEYYQSHHDEFDRPAQARVRQIVVGDEQEGRTLLEALQAGEDFAFLARNHSLSPDGEDGGDLDFISRGEMPPEFDEAAFSLPVGQLSALVKSDYGYHILLVEERRDALRLSLEQAREQVRDLVLETKQDLAYQQWLQDLRSRAAIEVNWSLL</sequence>